<dbReference type="GO" id="GO:0005829">
    <property type="term" value="C:cytosol"/>
    <property type="evidence" value="ECO:0007669"/>
    <property type="project" value="TreeGrafter"/>
</dbReference>
<sequence>MSKRITAIILFLSVFALQDAMAQVKIGYTNPARVLSQLPEVEEVDEQINTLIDQRDEELAAKATDLQQIFSNYESSMANLSQQERAVKEQELMEMNQEFEQDRETMMNEIRQKRNELMAPIIEKMNAAMEEVAQEMDLDLVLNEGTSYGDAIIFFAENEGLDITDKIIAKLK</sequence>
<dbReference type="GO" id="GO:0051082">
    <property type="term" value="F:unfolded protein binding"/>
    <property type="evidence" value="ECO:0007669"/>
    <property type="project" value="InterPro"/>
</dbReference>
<protein>
    <submittedName>
        <fullName evidence="5">OmpH family outer membrane protein</fullName>
    </submittedName>
</protein>
<dbReference type="RefSeq" id="WP_255134884.1">
    <property type="nucleotide sequence ID" value="NZ_JANDBC010000002.1"/>
</dbReference>
<dbReference type="InterPro" id="IPR024930">
    <property type="entry name" value="Skp_dom_sf"/>
</dbReference>
<comment type="similarity">
    <text evidence="1">Belongs to the Skp family.</text>
</comment>
<evidence type="ECO:0000256" key="3">
    <source>
        <dbReference type="SAM" id="Coils"/>
    </source>
</evidence>
<dbReference type="EMBL" id="JANDBC010000002">
    <property type="protein sequence ID" value="MCP9292011.1"/>
    <property type="molecule type" value="Genomic_DNA"/>
</dbReference>
<keyword evidence="3" id="KW-0175">Coiled coil</keyword>
<keyword evidence="2 4" id="KW-0732">Signal</keyword>
<dbReference type="Pfam" id="PF03938">
    <property type="entry name" value="OmpH"/>
    <property type="match status" value="1"/>
</dbReference>
<evidence type="ECO:0000256" key="2">
    <source>
        <dbReference type="ARBA" id="ARBA00022729"/>
    </source>
</evidence>
<comment type="caution">
    <text evidence="5">The sequence shown here is derived from an EMBL/GenBank/DDBJ whole genome shotgun (WGS) entry which is preliminary data.</text>
</comment>
<dbReference type="PANTHER" id="PTHR35089:SF1">
    <property type="entry name" value="CHAPERONE PROTEIN SKP"/>
    <property type="match status" value="1"/>
</dbReference>
<organism evidence="5 6">
    <name type="scientific">Gracilimonas sediminicola</name>
    <dbReference type="NCBI Taxonomy" id="2952158"/>
    <lineage>
        <taxon>Bacteria</taxon>
        <taxon>Pseudomonadati</taxon>
        <taxon>Balneolota</taxon>
        <taxon>Balneolia</taxon>
        <taxon>Balneolales</taxon>
        <taxon>Balneolaceae</taxon>
        <taxon>Gracilimonas</taxon>
    </lineage>
</organism>
<reference evidence="5" key="1">
    <citation type="submission" date="2022-06" db="EMBL/GenBank/DDBJ databases">
        <title>Gracilimonas sp. CAU 1638 isolated from sea sediment.</title>
        <authorList>
            <person name="Kim W."/>
        </authorList>
    </citation>
    <scope>NUCLEOTIDE SEQUENCE</scope>
    <source>
        <strain evidence="5">CAU 1638</strain>
    </source>
</reference>
<feature type="coiled-coil region" evidence="3">
    <location>
        <begin position="41"/>
        <end position="116"/>
    </location>
</feature>
<dbReference type="SMART" id="SM00935">
    <property type="entry name" value="OmpH"/>
    <property type="match status" value="1"/>
</dbReference>
<gene>
    <name evidence="5" type="ORF">NM125_10525</name>
</gene>
<dbReference type="Gene3D" id="3.30.910.20">
    <property type="entry name" value="Skp domain"/>
    <property type="match status" value="1"/>
</dbReference>
<evidence type="ECO:0000256" key="1">
    <source>
        <dbReference type="ARBA" id="ARBA00009091"/>
    </source>
</evidence>
<evidence type="ECO:0000256" key="4">
    <source>
        <dbReference type="SAM" id="SignalP"/>
    </source>
</evidence>
<feature type="signal peptide" evidence="4">
    <location>
        <begin position="1"/>
        <end position="22"/>
    </location>
</feature>
<dbReference type="Proteomes" id="UP001139125">
    <property type="component" value="Unassembled WGS sequence"/>
</dbReference>
<accession>A0A9X2L435</accession>
<dbReference type="InterPro" id="IPR005632">
    <property type="entry name" value="Chaperone_Skp"/>
</dbReference>
<dbReference type="PANTHER" id="PTHR35089">
    <property type="entry name" value="CHAPERONE PROTEIN SKP"/>
    <property type="match status" value="1"/>
</dbReference>
<evidence type="ECO:0000313" key="5">
    <source>
        <dbReference type="EMBL" id="MCP9292011.1"/>
    </source>
</evidence>
<evidence type="ECO:0000313" key="6">
    <source>
        <dbReference type="Proteomes" id="UP001139125"/>
    </source>
</evidence>
<dbReference type="GO" id="GO:0050821">
    <property type="term" value="P:protein stabilization"/>
    <property type="evidence" value="ECO:0007669"/>
    <property type="project" value="TreeGrafter"/>
</dbReference>
<feature type="chain" id="PRO_5040880251" evidence="4">
    <location>
        <begin position="23"/>
        <end position="172"/>
    </location>
</feature>
<dbReference type="AlphaFoldDB" id="A0A9X2L435"/>
<name>A0A9X2L435_9BACT</name>
<proteinExistence type="inferred from homology"/>
<keyword evidence="6" id="KW-1185">Reference proteome</keyword>
<dbReference type="SUPFAM" id="SSF111384">
    <property type="entry name" value="OmpH-like"/>
    <property type="match status" value="1"/>
</dbReference>